<evidence type="ECO:0000313" key="7">
    <source>
        <dbReference type="Proteomes" id="UP001634394"/>
    </source>
</evidence>
<dbReference type="Gene3D" id="2.60.120.40">
    <property type="match status" value="1"/>
</dbReference>
<comment type="subcellular location">
    <subcellularLocation>
        <location evidence="1">Secreted</location>
    </subcellularLocation>
</comment>
<keyword evidence="7" id="KW-1185">Reference proteome</keyword>
<comment type="caution">
    <text evidence="6">The sequence shown here is derived from an EMBL/GenBank/DDBJ whole genome shotgun (WGS) entry which is preliminary data.</text>
</comment>
<evidence type="ECO:0000256" key="2">
    <source>
        <dbReference type="ARBA" id="ARBA00022525"/>
    </source>
</evidence>
<dbReference type="EMBL" id="JBJQND010000014">
    <property type="protein sequence ID" value="KAL3854177.1"/>
    <property type="molecule type" value="Genomic_DNA"/>
</dbReference>
<proteinExistence type="predicted"/>
<feature type="chain" id="PRO_5044809974" description="C1q domain-containing protein" evidence="4">
    <location>
        <begin position="25"/>
        <end position="203"/>
    </location>
</feature>
<keyword evidence="3" id="KW-0175">Coiled coil</keyword>
<dbReference type="Pfam" id="PF00386">
    <property type="entry name" value="C1q"/>
    <property type="match status" value="1"/>
</dbReference>
<evidence type="ECO:0000313" key="6">
    <source>
        <dbReference type="EMBL" id="KAL3854177.1"/>
    </source>
</evidence>
<sequence>MDMLASYMILFVTVCGFLLTGSDAILLDSTGVGSTELQIQDLQQKVALLEQAVNSLASKVSQATSNKTKAVAFTATLTKTIANMQLHQHIKFDHVITNEGSAYDSSTGTFTAPVTGVYAFYLTVTNIPQYSASLVLAKNGNRLTSVLAHGTPTSGFQTSTIATMVTLHNGEQVWAQDEEQFSPIEQLDGLEWSSFSGHLVAPF</sequence>
<dbReference type="Proteomes" id="UP001634394">
    <property type="component" value="Unassembled WGS sequence"/>
</dbReference>
<keyword evidence="2" id="KW-0964">Secreted</keyword>
<evidence type="ECO:0000259" key="5">
    <source>
        <dbReference type="PROSITE" id="PS50871"/>
    </source>
</evidence>
<dbReference type="PANTHER" id="PTHR15427:SF33">
    <property type="entry name" value="COLLAGEN IV NC1 DOMAIN-CONTAINING PROTEIN"/>
    <property type="match status" value="1"/>
</dbReference>
<dbReference type="PRINTS" id="PR00007">
    <property type="entry name" value="COMPLEMNTC1Q"/>
</dbReference>
<dbReference type="GO" id="GO:0005581">
    <property type="term" value="C:collagen trimer"/>
    <property type="evidence" value="ECO:0007669"/>
    <property type="project" value="UniProtKB-KW"/>
</dbReference>
<name>A0ABD3UXJ9_SINWO</name>
<protein>
    <recommendedName>
        <fullName evidence="5">C1q domain-containing protein</fullName>
    </recommendedName>
</protein>
<dbReference type="AlphaFoldDB" id="A0ABD3UXJ9"/>
<dbReference type="PROSITE" id="PS50871">
    <property type="entry name" value="C1Q"/>
    <property type="match status" value="1"/>
</dbReference>
<dbReference type="InterPro" id="IPR050392">
    <property type="entry name" value="Collagen/C1q_domain"/>
</dbReference>
<gene>
    <name evidence="6" type="ORF">ACJMK2_013455</name>
</gene>
<organism evidence="6 7">
    <name type="scientific">Sinanodonta woodiana</name>
    <name type="common">Chinese pond mussel</name>
    <name type="synonym">Anodonta woodiana</name>
    <dbReference type="NCBI Taxonomy" id="1069815"/>
    <lineage>
        <taxon>Eukaryota</taxon>
        <taxon>Metazoa</taxon>
        <taxon>Spiralia</taxon>
        <taxon>Lophotrochozoa</taxon>
        <taxon>Mollusca</taxon>
        <taxon>Bivalvia</taxon>
        <taxon>Autobranchia</taxon>
        <taxon>Heteroconchia</taxon>
        <taxon>Palaeoheterodonta</taxon>
        <taxon>Unionida</taxon>
        <taxon>Unionoidea</taxon>
        <taxon>Unionidae</taxon>
        <taxon>Unioninae</taxon>
        <taxon>Sinanodonta</taxon>
    </lineage>
</organism>
<dbReference type="PANTHER" id="PTHR15427">
    <property type="entry name" value="EMILIN ELASTIN MICROFIBRIL INTERFACE-LOCATED PROTEIN ELASTIN MICROFIBRIL INTERFACER"/>
    <property type="match status" value="1"/>
</dbReference>
<dbReference type="SUPFAM" id="SSF49842">
    <property type="entry name" value="TNF-like"/>
    <property type="match status" value="1"/>
</dbReference>
<reference evidence="6 7" key="1">
    <citation type="submission" date="2024-11" db="EMBL/GenBank/DDBJ databases">
        <title>Chromosome-level genome assembly of the freshwater bivalve Anodonta woodiana.</title>
        <authorList>
            <person name="Chen X."/>
        </authorList>
    </citation>
    <scope>NUCLEOTIDE SEQUENCE [LARGE SCALE GENOMIC DNA]</scope>
    <source>
        <strain evidence="6">MN2024</strain>
        <tissue evidence="6">Gills</tissue>
    </source>
</reference>
<feature type="signal peptide" evidence="4">
    <location>
        <begin position="1"/>
        <end position="24"/>
    </location>
</feature>
<feature type="domain" description="C1q" evidence="5">
    <location>
        <begin position="66"/>
        <end position="203"/>
    </location>
</feature>
<evidence type="ECO:0000256" key="4">
    <source>
        <dbReference type="SAM" id="SignalP"/>
    </source>
</evidence>
<dbReference type="InterPro" id="IPR008983">
    <property type="entry name" value="Tumour_necrosis_fac-like_dom"/>
</dbReference>
<accession>A0ABD3UXJ9</accession>
<keyword evidence="4" id="KW-0732">Signal</keyword>
<feature type="coiled-coil region" evidence="3">
    <location>
        <begin position="32"/>
        <end position="59"/>
    </location>
</feature>
<dbReference type="InterPro" id="IPR001073">
    <property type="entry name" value="C1q_dom"/>
</dbReference>
<evidence type="ECO:0000256" key="3">
    <source>
        <dbReference type="SAM" id="Coils"/>
    </source>
</evidence>
<dbReference type="SMART" id="SM00110">
    <property type="entry name" value="C1Q"/>
    <property type="match status" value="1"/>
</dbReference>
<evidence type="ECO:0000256" key="1">
    <source>
        <dbReference type="ARBA" id="ARBA00004613"/>
    </source>
</evidence>